<proteinExistence type="predicted"/>
<protein>
    <submittedName>
        <fullName evidence="1">Uncharacterized protein</fullName>
    </submittedName>
</protein>
<dbReference type="Proteomes" id="UP000267376">
    <property type="component" value="Segment"/>
</dbReference>
<reference evidence="1 2" key="1">
    <citation type="submission" date="2017-11" db="EMBL/GenBank/DDBJ databases">
        <title>A major lineage of nontailed dsDNA viruses as unrecognized killers of marine bacteria.</title>
        <authorList>
            <person name="Kauffman K.M."/>
            <person name="Hussain F.A."/>
            <person name="Yang J."/>
            <person name="Arevalo P."/>
            <person name="Brown J.M."/>
            <person name="Chang W.K."/>
            <person name="VanInsberghe D."/>
            <person name="Elsherbini J."/>
            <person name="Cutler M.B."/>
            <person name="Kelly L."/>
            <person name="Polz M.F."/>
        </authorList>
    </citation>
    <scope>NUCLEOTIDE SEQUENCE [LARGE SCALE GENOMIC DNA]</scope>
</reference>
<dbReference type="EMBL" id="MG592536">
    <property type="protein sequence ID" value="AUR92076.1"/>
    <property type="molecule type" value="Genomic_DNA"/>
</dbReference>
<keyword evidence="2" id="KW-1185">Reference proteome</keyword>
<gene>
    <name evidence="1" type="ORF">NVP1169O_48</name>
</gene>
<evidence type="ECO:0000313" key="1">
    <source>
        <dbReference type="EMBL" id="AUR92076.1"/>
    </source>
</evidence>
<name>A0A2I7REJ7_9CAUD</name>
<accession>A0A2I7REJ7</accession>
<sequence length="126" mass="14885">MSLCVYTEGVTVDLEHTTGYERFIAELFVRKYRGFNTIPRSFFRRACKRCGISQRETRDALVRDKITLTRCLPSHANLPCFEFRSFDEWYALGYVVRKGEGSYAKRWTGERDIPMFDRAQVIPRKQ</sequence>
<organism evidence="1 2">
    <name type="scientific">Vibrio phage 1.169.O._10N.261.52.B1</name>
    <dbReference type="NCBI Taxonomy" id="1881213"/>
    <lineage>
        <taxon>Viruses</taxon>
        <taxon>Duplodnaviria</taxon>
        <taxon>Heunggongvirae</taxon>
        <taxon>Uroviricota</taxon>
        <taxon>Caudoviricetes</taxon>
        <taxon>Schitoviridae</taxon>
        <taxon>Mukerjeevirus</taxon>
        <taxon>Mukerjeevirus mv52B1</taxon>
    </lineage>
</organism>
<evidence type="ECO:0000313" key="2">
    <source>
        <dbReference type="Proteomes" id="UP000267376"/>
    </source>
</evidence>